<name>A0A6N2KVD9_SALVM</name>
<dbReference type="AlphaFoldDB" id="A0A6N2KVD9"/>
<proteinExistence type="predicted"/>
<gene>
    <name evidence="1" type="ORF">SVIM_LOCUS122819</name>
    <name evidence="2" type="ORF">SVIM_LOCUS319845</name>
</gene>
<accession>A0A6N2KVD9</accession>
<dbReference type="EMBL" id="CAADRP010000668">
    <property type="protein sequence ID" value="VFU30701.1"/>
    <property type="molecule type" value="Genomic_DNA"/>
</dbReference>
<protein>
    <submittedName>
        <fullName evidence="1">Uncharacterized protein</fullName>
    </submittedName>
</protein>
<organism evidence="1">
    <name type="scientific">Salix viminalis</name>
    <name type="common">Common osier</name>
    <name type="synonym">Basket willow</name>
    <dbReference type="NCBI Taxonomy" id="40686"/>
    <lineage>
        <taxon>Eukaryota</taxon>
        <taxon>Viridiplantae</taxon>
        <taxon>Streptophyta</taxon>
        <taxon>Embryophyta</taxon>
        <taxon>Tracheophyta</taxon>
        <taxon>Spermatophyta</taxon>
        <taxon>Magnoliopsida</taxon>
        <taxon>eudicotyledons</taxon>
        <taxon>Gunneridae</taxon>
        <taxon>Pentapetalae</taxon>
        <taxon>rosids</taxon>
        <taxon>fabids</taxon>
        <taxon>Malpighiales</taxon>
        <taxon>Salicaceae</taxon>
        <taxon>Saliceae</taxon>
        <taxon>Salix</taxon>
    </lineage>
</organism>
<evidence type="ECO:0000313" key="2">
    <source>
        <dbReference type="EMBL" id="VFU48633.1"/>
    </source>
</evidence>
<evidence type="ECO:0000313" key="1">
    <source>
        <dbReference type="EMBL" id="VFU30701.1"/>
    </source>
</evidence>
<dbReference type="EMBL" id="CAADRP010001707">
    <property type="protein sequence ID" value="VFU48633.1"/>
    <property type="molecule type" value="Genomic_DNA"/>
</dbReference>
<reference evidence="1" key="1">
    <citation type="submission" date="2019-03" db="EMBL/GenBank/DDBJ databases">
        <authorList>
            <person name="Mank J."/>
            <person name="Almeida P."/>
        </authorList>
    </citation>
    <scope>NUCLEOTIDE SEQUENCE</scope>
    <source>
        <strain evidence="1">78183</strain>
    </source>
</reference>
<sequence>MVPKDDMDVSFCTNFTIFRRKGAQVFSFWLIYCQASQGCNLSWKCSHIAYVKASPIPVQEWTVHVFPVPCCFSIRVASIFNYLRTW</sequence>